<keyword evidence="1" id="KW-1133">Transmembrane helix</keyword>
<dbReference type="AlphaFoldDB" id="A0A2H0DZC2"/>
<proteinExistence type="predicted"/>
<evidence type="ECO:0000256" key="1">
    <source>
        <dbReference type="SAM" id="Phobius"/>
    </source>
</evidence>
<sequence length="158" mass="18508">MWLSLLSIISIILGALIGWLIPWLDKIAYIYILHPEAQVAQYVKYQIDQKQWRAAFNSLNRRAKDFDQLTTRGILFQLAWVVLAFFAVTSAAGWFGKTLVLTLGLRILLEEWSEYVKDREALKQKLFWQIKREFSDSELKIYLIAMTLVVVWLARLTI</sequence>
<dbReference type="Proteomes" id="UP000229981">
    <property type="component" value="Unassembled WGS sequence"/>
</dbReference>
<dbReference type="EMBL" id="PCTU01000137">
    <property type="protein sequence ID" value="PIP87527.1"/>
    <property type="molecule type" value="Genomic_DNA"/>
</dbReference>
<keyword evidence="1" id="KW-0472">Membrane</keyword>
<reference evidence="2 3" key="1">
    <citation type="submission" date="2017-09" db="EMBL/GenBank/DDBJ databases">
        <title>Depth-based differentiation of microbial function through sediment-hosted aquifers and enrichment of novel symbionts in the deep terrestrial subsurface.</title>
        <authorList>
            <person name="Probst A.J."/>
            <person name="Ladd B."/>
            <person name="Jarett J.K."/>
            <person name="Geller-Mcgrath D.E."/>
            <person name="Sieber C.M."/>
            <person name="Emerson J.B."/>
            <person name="Anantharaman K."/>
            <person name="Thomas B.C."/>
            <person name="Malmstrom R."/>
            <person name="Stieglmeier M."/>
            <person name="Klingl A."/>
            <person name="Woyke T."/>
            <person name="Ryan C.M."/>
            <person name="Banfield J.F."/>
        </authorList>
    </citation>
    <scope>NUCLEOTIDE SEQUENCE [LARGE SCALE GENOMIC DNA]</scope>
    <source>
        <strain evidence="2">CG22_combo_CG10-13_8_21_14_all_01_47_9</strain>
    </source>
</reference>
<feature type="transmembrane region" description="Helical" evidence="1">
    <location>
        <begin position="139"/>
        <end position="157"/>
    </location>
</feature>
<accession>A0A2H0DZC2</accession>
<keyword evidence="1" id="KW-0812">Transmembrane</keyword>
<gene>
    <name evidence="2" type="ORF">COW80_05255</name>
</gene>
<evidence type="ECO:0000313" key="2">
    <source>
        <dbReference type="EMBL" id="PIP87527.1"/>
    </source>
</evidence>
<feature type="transmembrane region" description="Helical" evidence="1">
    <location>
        <begin position="74"/>
        <end position="95"/>
    </location>
</feature>
<feature type="transmembrane region" description="Helical" evidence="1">
    <location>
        <begin position="6"/>
        <end position="24"/>
    </location>
</feature>
<protein>
    <submittedName>
        <fullName evidence="2">Uncharacterized protein</fullName>
    </submittedName>
</protein>
<organism evidence="2 3">
    <name type="scientific">Candidatus Beckwithbacteria bacterium CG22_combo_CG10-13_8_21_14_all_01_47_9</name>
    <dbReference type="NCBI Taxonomy" id="1974496"/>
    <lineage>
        <taxon>Bacteria</taxon>
        <taxon>Candidatus Beckwithiibacteriota</taxon>
    </lineage>
</organism>
<comment type="caution">
    <text evidence="2">The sequence shown here is derived from an EMBL/GenBank/DDBJ whole genome shotgun (WGS) entry which is preliminary data.</text>
</comment>
<evidence type="ECO:0000313" key="3">
    <source>
        <dbReference type="Proteomes" id="UP000229981"/>
    </source>
</evidence>
<name>A0A2H0DZC2_9BACT</name>